<gene>
    <name evidence="2" type="ORF">PM001_LOCUS8129</name>
</gene>
<dbReference type="AlphaFoldDB" id="A0AAV1TPR0"/>
<dbReference type="EMBL" id="CAKLBY020000066">
    <property type="protein sequence ID" value="CAK7922958.1"/>
    <property type="molecule type" value="Genomic_DNA"/>
</dbReference>
<accession>A0AAV1TPR0</accession>
<evidence type="ECO:0008006" key="4">
    <source>
        <dbReference type="Google" id="ProtNLM"/>
    </source>
</evidence>
<feature type="compositionally biased region" description="Polar residues" evidence="1">
    <location>
        <begin position="49"/>
        <end position="66"/>
    </location>
</feature>
<organism evidence="2 3">
    <name type="scientific">Peronospora matthiolae</name>
    <dbReference type="NCBI Taxonomy" id="2874970"/>
    <lineage>
        <taxon>Eukaryota</taxon>
        <taxon>Sar</taxon>
        <taxon>Stramenopiles</taxon>
        <taxon>Oomycota</taxon>
        <taxon>Peronosporomycetes</taxon>
        <taxon>Peronosporales</taxon>
        <taxon>Peronosporaceae</taxon>
        <taxon>Peronospora</taxon>
    </lineage>
</organism>
<comment type="caution">
    <text evidence="2">The sequence shown here is derived from an EMBL/GenBank/DDBJ whole genome shotgun (WGS) entry which is preliminary data.</text>
</comment>
<name>A0AAV1TPR0_9STRA</name>
<feature type="region of interest" description="Disordered" evidence="1">
    <location>
        <begin position="46"/>
        <end position="66"/>
    </location>
</feature>
<evidence type="ECO:0000256" key="1">
    <source>
        <dbReference type="SAM" id="MobiDB-lite"/>
    </source>
</evidence>
<proteinExistence type="predicted"/>
<reference evidence="2" key="1">
    <citation type="submission" date="2024-01" db="EMBL/GenBank/DDBJ databases">
        <authorList>
            <person name="Webb A."/>
        </authorList>
    </citation>
    <scope>NUCLEOTIDE SEQUENCE</scope>
    <source>
        <strain evidence="2">Pm1</strain>
    </source>
</reference>
<evidence type="ECO:0000313" key="2">
    <source>
        <dbReference type="EMBL" id="CAK7922958.1"/>
    </source>
</evidence>
<protein>
    <recommendedName>
        <fullName evidence="4">C2 domain-containing protein</fullName>
    </recommendedName>
</protein>
<dbReference type="Proteomes" id="UP001162060">
    <property type="component" value="Unassembled WGS sequence"/>
</dbReference>
<evidence type="ECO:0000313" key="3">
    <source>
        <dbReference type="Proteomes" id="UP001162060"/>
    </source>
</evidence>
<sequence>MELPPSSTSSTSQSLALVKKTALMPSLTSMTKTFFTKTFMTPPLKLWGGQSSPTGVDDLSGTTTSSDGRGDICEIVVVAIQKVTIPDPATSTNNEHDLPSTFGSSRLLQKSLVWGSTTTKKIPKPQLSKQVPPRLVCTLRSGGTTKVSAQAERHDRTFDFDEKFVFERREHDAQYQKVTIDVSRGPSGFTKKPNCLGHVQVDLNEAFQAQATGPIYRHCTLMTSNGSEDMGVEIHFVLHRLVVQNATAAAASRVLTRSSGSLNDDDDMDACGQIFPDLWYLC</sequence>